<evidence type="ECO:0000313" key="3">
    <source>
        <dbReference type="Proteomes" id="UP000588647"/>
    </source>
</evidence>
<sequence>MLSIARPYLPADVLLEGVTAPFGSPLILDPAALDTASRAVLALAPGLRRAGCEGVVVAAFGDPALDELRISLDCPVTGLAEAAMARAALGGQRFCVVTTTPGLATAIAAAADRYGHGSAFAGTFCTTGDPVALMRDAPRLEDALYRLCETVAAREQVKAIVIGGGPLAGAARALAGRVPALLVEPIREAMLMAVARLAVPA</sequence>
<keyword evidence="3" id="KW-1185">Reference proteome</keyword>
<comment type="similarity">
    <text evidence="1">Belongs to the HyuE racemase family.</text>
</comment>
<dbReference type="InterPro" id="IPR052186">
    <property type="entry name" value="Hydantoin_racemase-like"/>
</dbReference>
<dbReference type="Pfam" id="PF01177">
    <property type="entry name" value="Asp_Glu_race"/>
    <property type="match status" value="1"/>
</dbReference>
<dbReference type="PANTHER" id="PTHR28047">
    <property type="entry name" value="PROTEIN DCG1"/>
    <property type="match status" value="1"/>
</dbReference>
<dbReference type="Gene3D" id="3.40.50.12500">
    <property type="match status" value="1"/>
</dbReference>
<dbReference type="InterPro" id="IPR053714">
    <property type="entry name" value="Iso_Racemase_Enz_sf"/>
</dbReference>
<proteinExistence type="inferred from homology"/>
<dbReference type="InterPro" id="IPR015942">
    <property type="entry name" value="Asp/Glu/hydantoin_racemase"/>
</dbReference>
<reference evidence="2 3" key="1">
    <citation type="submission" date="2020-08" db="EMBL/GenBank/DDBJ databases">
        <title>Genomic Encyclopedia of Type Strains, Phase IV (KMG-IV): sequencing the most valuable type-strain genomes for metagenomic binning, comparative biology and taxonomic classification.</title>
        <authorList>
            <person name="Goeker M."/>
        </authorList>
    </citation>
    <scope>NUCLEOTIDE SEQUENCE [LARGE SCALE GENOMIC DNA]</scope>
    <source>
        <strain evidence="2 3">DSM 103570</strain>
    </source>
</reference>
<evidence type="ECO:0000256" key="1">
    <source>
        <dbReference type="ARBA" id="ARBA00038414"/>
    </source>
</evidence>
<dbReference type="AlphaFoldDB" id="A0A7W6HBE4"/>
<protein>
    <submittedName>
        <fullName evidence="2">Asp/Glu/hydantoin racemase</fullName>
    </submittedName>
</protein>
<dbReference type="PANTHER" id="PTHR28047:SF5">
    <property type="entry name" value="PROTEIN DCG1"/>
    <property type="match status" value="1"/>
</dbReference>
<dbReference type="EMBL" id="JACIEM010000001">
    <property type="protein sequence ID" value="MBB4002046.1"/>
    <property type="molecule type" value="Genomic_DNA"/>
</dbReference>
<name>A0A7W6HBE4_9HYPH</name>
<dbReference type="Proteomes" id="UP000588647">
    <property type="component" value="Unassembled WGS sequence"/>
</dbReference>
<evidence type="ECO:0000313" key="2">
    <source>
        <dbReference type="EMBL" id="MBB4002046.1"/>
    </source>
</evidence>
<gene>
    <name evidence="2" type="ORF">GGR03_001093</name>
</gene>
<comment type="caution">
    <text evidence="2">The sequence shown here is derived from an EMBL/GenBank/DDBJ whole genome shotgun (WGS) entry which is preliminary data.</text>
</comment>
<accession>A0A7W6HBE4</accession>
<organism evidence="2 3">
    <name type="scientific">Aurantimonas endophytica</name>
    <dbReference type="NCBI Taxonomy" id="1522175"/>
    <lineage>
        <taxon>Bacteria</taxon>
        <taxon>Pseudomonadati</taxon>
        <taxon>Pseudomonadota</taxon>
        <taxon>Alphaproteobacteria</taxon>
        <taxon>Hyphomicrobiales</taxon>
        <taxon>Aurantimonadaceae</taxon>
        <taxon>Aurantimonas</taxon>
    </lineage>
</organism>
<dbReference type="GO" id="GO:0047661">
    <property type="term" value="F:amino-acid racemase activity"/>
    <property type="evidence" value="ECO:0007669"/>
    <property type="project" value="InterPro"/>
</dbReference>